<reference evidence="4 5" key="1">
    <citation type="submission" date="2021-05" db="EMBL/GenBank/DDBJ databases">
        <title>Roseococcus sp. XZZS9, whole genome shotgun sequencing project.</title>
        <authorList>
            <person name="Zhao G."/>
            <person name="Shen L."/>
        </authorList>
    </citation>
    <scope>NUCLEOTIDE SEQUENCE [LARGE SCALE GENOMIC DNA]</scope>
    <source>
        <strain evidence="4 5">XZZS9</strain>
    </source>
</reference>
<name>A0ABS5QI29_9PROT</name>
<evidence type="ECO:0000313" key="4">
    <source>
        <dbReference type="EMBL" id="MBS7813361.1"/>
    </source>
</evidence>
<dbReference type="Gene3D" id="3.50.50.60">
    <property type="entry name" value="FAD/NAD(P)-binding domain"/>
    <property type="match status" value="1"/>
</dbReference>
<evidence type="ECO:0000259" key="3">
    <source>
        <dbReference type="Pfam" id="PF01266"/>
    </source>
</evidence>
<protein>
    <submittedName>
        <fullName evidence="4">FAD-binding oxidoreductase</fullName>
    </submittedName>
</protein>
<proteinExistence type="inferred from homology"/>
<evidence type="ECO:0000256" key="2">
    <source>
        <dbReference type="ARBA" id="ARBA00023002"/>
    </source>
</evidence>
<sequence length="443" mass="47057">MPLLADPISGSSTPPAQADVVIIGGGIVGVCAALTLAKAGHSVALVEKGVVGGEQSSRNWGWVRQQNRDPREIPMAMESLAMWERLSQETNEDLGFQRKGLIYVTKDPATLATWEAWGRIAKPFGVDTRMLGAAEARAMATGTADAWIGGVYSPTDGKAEPSLAAPALARAAMRLGAVIVENCAARGLDLTAGRVSGVVTEKGTIRTASVLLAGGAWASMFLRHHGVSLPQASIRSTSFRTEPLPEVVTGGLSTPKFTLRRRLDGGYTIGLSGRGRLELAPQGFRYARQFWPMFMARRDKLAIRLGRSFFDGPEAMSRWSLDGVSPFERIRMLDPAPQQSLIDEALVAMGETYPELKGRIRVAQSWGGAIDWTPDGIPVIAPLARIPGLTVAAGFSGHGFGTGPSAGKLAADLVTGATPSIDPTPFRYERLIDGSDLTVPGMI</sequence>
<dbReference type="Pfam" id="PF01266">
    <property type="entry name" value="DAO"/>
    <property type="match status" value="1"/>
</dbReference>
<dbReference type="Proteomes" id="UP000766336">
    <property type="component" value="Unassembled WGS sequence"/>
</dbReference>
<feature type="domain" description="FAD dependent oxidoreductase" evidence="3">
    <location>
        <begin position="19"/>
        <end position="413"/>
    </location>
</feature>
<dbReference type="SUPFAM" id="SSF51905">
    <property type="entry name" value="FAD/NAD(P)-binding domain"/>
    <property type="match status" value="1"/>
</dbReference>
<dbReference type="InterPro" id="IPR006076">
    <property type="entry name" value="FAD-dep_OxRdtase"/>
</dbReference>
<keyword evidence="2" id="KW-0560">Oxidoreductase</keyword>
<dbReference type="EMBL" id="JAHCDA010000004">
    <property type="protein sequence ID" value="MBS7813361.1"/>
    <property type="molecule type" value="Genomic_DNA"/>
</dbReference>
<dbReference type="RefSeq" id="WP_213672047.1">
    <property type="nucleotide sequence ID" value="NZ_JAHCDA010000004.1"/>
</dbReference>
<organism evidence="4 5">
    <name type="scientific">Roseococcus pinisoli</name>
    <dbReference type="NCBI Taxonomy" id="2835040"/>
    <lineage>
        <taxon>Bacteria</taxon>
        <taxon>Pseudomonadati</taxon>
        <taxon>Pseudomonadota</taxon>
        <taxon>Alphaproteobacteria</taxon>
        <taxon>Acetobacterales</taxon>
        <taxon>Roseomonadaceae</taxon>
        <taxon>Roseococcus</taxon>
    </lineage>
</organism>
<dbReference type="Gene3D" id="3.30.9.10">
    <property type="entry name" value="D-Amino Acid Oxidase, subunit A, domain 2"/>
    <property type="match status" value="1"/>
</dbReference>
<dbReference type="PANTHER" id="PTHR13847:SF280">
    <property type="entry name" value="D-AMINO ACID DEHYDROGENASE"/>
    <property type="match status" value="1"/>
</dbReference>
<comment type="caution">
    <text evidence="4">The sequence shown here is derived from an EMBL/GenBank/DDBJ whole genome shotgun (WGS) entry which is preliminary data.</text>
</comment>
<evidence type="ECO:0000256" key="1">
    <source>
        <dbReference type="ARBA" id="ARBA00009410"/>
    </source>
</evidence>
<evidence type="ECO:0000313" key="5">
    <source>
        <dbReference type="Proteomes" id="UP000766336"/>
    </source>
</evidence>
<comment type="similarity">
    <text evidence="1">Belongs to the DadA oxidoreductase family.</text>
</comment>
<dbReference type="PANTHER" id="PTHR13847">
    <property type="entry name" value="SARCOSINE DEHYDROGENASE-RELATED"/>
    <property type="match status" value="1"/>
</dbReference>
<dbReference type="InterPro" id="IPR036188">
    <property type="entry name" value="FAD/NAD-bd_sf"/>
</dbReference>
<accession>A0ABS5QI29</accession>
<keyword evidence="5" id="KW-1185">Reference proteome</keyword>
<gene>
    <name evidence="4" type="ORF">KHU32_20635</name>
</gene>